<gene>
    <name evidence="1" type="ORF">GCM10023351_34980</name>
</gene>
<keyword evidence="2" id="KW-1185">Reference proteome</keyword>
<sequence length="49" mass="5358">MTHADGDAELVSRVRVIEEQPLETRADAFAALHDELAARLESAPRDAGR</sequence>
<protein>
    <submittedName>
        <fullName evidence="1">Uncharacterized protein</fullName>
    </submittedName>
</protein>
<organism evidence="1 2">
    <name type="scientific">Microbacterium gilvum</name>
    <dbReference type="NCBI Taxonomy" id="1336204"/>
    <lineage>
        <taxon>Bacteria</taxon>
        <taxon>Bacillati</taxon>
        <taxon>Actinomycetota</taxon>
        <taxon>Actinomycetes</taxon>
        <taxon>Micrococcales</taxon>
        <taxon>Microbacteriaceae</taxon>
        <taxon>Microbacterium</taxon>
    </lineage>
</organism>
<dbReference type="EMBL" id="BAABKO010000008">
    <property type="protein sequence ID" value="GAA4786150.1"/>
    <property type="molecule type" value="Genomic_DNA"/>
</dbReference>
<dbReference type="Proteomes" id="UP001501645">
    <property type="component" value="Unassembled WGS sequence"/>
</dbReference>
<evidence type="ECO:0000313" key="1">
    <source>
        <dbReference type="EMBL" id="GAA4786150.1"/>
    </source>
</evidence>
<name>A0ABP9AVY1_9MICO</name>
<evidence type="ECO:0000313" key="2">
    <source>
        <dbReference type="Proteomes" id="UP001501645"/>
    </source>
</evidence>
<reference evidence="2" key="1">
    <citation type="journal article" date="2019" name="Int. J. Syst. Evol. Microbiol.">
        <title>The Global Catalogue of Microorganisms (GCM) 10K type strain sequencing project: providing services to taxonomists for standard genome sequencing and annotation.</title>
        <authorList>
            <consortium name="The Broad Institute Genomics Platform"/>
            <consortium name="The Broad Institute Genome Sequencing Center for Infectious Disease"/>
            <person name="Wu L."/>
            <person name="Ma J."/>
        </authorList>
    </citation>
    <scope>NUCLEOTIDE SEQUENCE [LARGE SCALE GENOMIC DNA]</scope>
    <source>
        <strain evidence="2">JCM 18537</strain>
    </source>
</reference>
<accession>A0ABP9AVY1</accession>
<dbReference type="RefSeq" id="WP_345442323.1">
    <property type="nucleotide sequence ID" value="NZ_BAABKO010000008.1"/>
</dbReference>
<proteinExistence type="predicted"/>
<comment type="caution">
    <text evidence="1">The sequence shown here is derived from an EMBL/GenBank/DDBJ whole genome shotgun (WGS) entry which is preliminary data.</text>
</comment>